<dbReference type="EMBL" id="JSAM01000114">
    <property type="protein sequence ID" value="KIA76529.1"/>
    <property type="molecule type" value="Genomic_DNA"/>
</dbReference>
<feature type="domain" description="Cytochrome oxidase subunit I profile" evidence="16">
    <location>
        <begin position="46"/>
        <end position="567"/>
    </location>
</feature>
<evidence type="ECO:0000313" key="17">
    <source>
        <dbReference type="EMBL" id="KIA76529.1"/>
    </source>
</evidence>
<evidence type="ECO:0000256" key="8">
    <source>
        <dbReference type="ARBA" id="ARBA00022723"/>
    </source>
</evidence>
<dbReference type="Pfam" id="PF00115">
    <property type="entry name" value="COX1"/>
    <property type="match status" value="1"/>
</dbReference>
<keyword evidence="11" id="KW-0408">Iron</keyword>
<keyword evidence="3 14" id="KW-0813">Transport</keyword>
<keyword evidence="10 15" id="KW-1133">Transmembrane helix</keyword>
<evidence type="ECO:0000256" key="6">
    <source>
        <dbReference type="ARBA" id="ARBA00022660"/>
    </source>
</evidence>
<keyword evidence="13 15" id="KW-0472">Membrane</keyword>
<proteinExistence type="inferred from homology"/>
<keyword evidence="17" id="KW-0560">Oxidoreductase</keyword>
<evidence type="ECO:0000256" key="4">
    <source>
        <dbReference type="ARBA" id="ARBA00022475"/>
    </source>
</evidence>
<feature type="transmembrane region" description="Helical" evidence="15">
    <location>
        <begin position="196"/>
        <end position="222"/>
    </location>
</feature>
<evidence type="ECO:0000256" key="3">
    <source>
        <dbReference type="ARBA" id="ARBA00022448"/>
    </source>
</evidence>
<evidence type="ECO:0000259" key="16">
    <source>
        <dbReference type="PROSITE" id="PS50855"/>
    </source>
</evidence>
<keyword evidence="9 14" id="KW-0249">Electron transport</keyword>
<evidence type="ECO:0000256" key="1">
    <source>
        <dbReference type="ARBA" id="ARBA00004651"/>
    </source>
</evidence>
<evidence type="ECO:0000256" key="5">
    <source>
        <dbReference type="ARBA" id="ARBA00022617"/>
    </source>
</evidence>
<feature type="transmembrane region" description="Helical" evidence="15">
    <location>
        <begin position="148"/>
        <end position="169"/>
    </location>
</feature>
<evidence type="ECO:0000256" key="7">
    <source>
        <dbReference type="ARBA" id="ARBA00022692"/>
    </source>
</evidence>
<dbReference type="PROSITE" id="PS50855">
    <property type="entry name" value="COX1"/>
    <property type="match status" value="1"/>
</dbReference>
<evidence type="ECO:0000313" key="18">
    <source>
        <dbReference type="Proteomes" id="UP000031307"/>
    </source>
</evidence>
<feature type="transmembrane region" description="Helical" evidence="15">
    <location>
        <begin position="66"/>
        <end position="86"/>
    </location>
</feature>
<gene>
    <name evidence="17" type="primary">cyoB</name>
    <name evidence="17" type="ORF">DB43_AD00080</name>
</gene>
<feature type="transmembrane region" description="Helical" evidence="15">
    <location>
        <begin position="353"/>
        <end position="375"/>
    </location>
</feature>
<dbReference type="InterPro" id="IPR023616">
    <property type="entry name" value="Cyt_c_oxase-like_su1_dom"/>
</dbReference>
<dbReference type="Gene3D" id="1.20.210.10">
    <property type="entry name" value="Cytochrome c oxidase-like, subunit I domain"/>
    <property type="match status" value="1"/>
</dbReference>
<feature type="transmembrane region" description="Helical" evidence="15">
    <location>
        <begin position="459"/>
        <end position="482"/>
    </location>
</feature>
<dbReference type="GO" id="GO:0016682">
    <property type="term" value="F:oxidoreductase activity, acting on diphenols and related substances as donors, oxygen as acceptor"/>
    <property type="evidence" value="ECO:0007669"/>
    <property type="project" value="InterPro"/>
</dbReference>
<dbReference type="GO" id="GO:0005886">
    <property type="term" value="C:plasma membrane"/>
    <property type="evidence" value="ECO:0007669"/>
    <property type="project" value="UniProtKB-SubCell"/>
</dbReference>
<dbReference type="PANTHER" id="PTHR10422:SF35">
    <property type="entry name" value="CYTOCHROME BO(3) UBIQUINOL OXIDASE SUBUNIT 1"/>
    <property type="match status" value="1"/>
</dbReference>
<dbReference type="PANTHER" id="PTHR10422">
    <property type="entry name" value="CYTOCHROME C OXIDASE SUBUNIT 1"/>
    <property type="match status" value="1"/>
</dbReference>
<evidence type="ECO:0000256" key="14">
    <source>
        <dbReference type="RuleBase" id="RU000370"/>
    </source>
</evidence>
<dbReference type="GO" id="GO:0009486">
    <property type="term" value="F:cytochrome bo3 ubiquinol oxidase activity"/>
    <property type="evidence" value="ECO:0007669"/>
    <property type="project" value="TreeGrafter"/>
</dbReference>
<evidence type="ECO:0000256" key="9">
    <source>
        <dbReference type="ARBA" id="ARBA00022982"/>
    </source>
</evidence>
<evidence type="ECO:0000256" key="12">
    <source>
        <dbReference type="ARBA" id="ARBA00023008"/>
    </source>
</evidence>
<dbReference type="PATRIC" id="fig|83552.4.peg.2363"/>
<evidence type="ECO:0000256" key="11">
    <source>
        <dbReference type="ARBA" id="ARBA00023004"/>
    </source>
</evidence>
<keyword evidence="4" id="KW-1003">Cell membrane</keyword>
<feature type="transmembrane region" description="Helical" evidence="15">
    <location>
        <begin position="600"/>
        <end position="630"/>
    </location>
</feature>
<dbReference type="Proteomes" id="UP000031307">
    <property type="component" value="Unassembled WGS sequence"/>
</dbReference>
<dbReference type="PRINTS" id="PR01165">
    <property type="entry name" value="CYCOXIDASEI"/>
</dbReference>
<dbReference type="GO" id="GO:0009060">
    <property type="term" value="P:aerobic respiration"/>
    <property type="evidence" value="ECO:0007669"/>
    <property type="project" value="InterPro"/>
</dbReference>
<keyword evidence="12" id="KW-0186">Copper</keyword>
<feature type="transmembrane region" description="Helical" evidence="15">
    <location>
        <begin position="387"/>
        <end position="409"/>
    </location>
</feature>
<dbReference type="GO" id="GO:0020037">
    <property type="term" value="F:heme binding"/>
    <property type="evidence" value="ECO:0007669"/>
    <property type="project" value="InterPro"/>
</dbReference>
<feature type="transmembrane region" description="Helical" evidence="15">
    <location>
        <begin position="26"/>
        <end position="45"/>
    </location>
</feature>
<organism evidence="17 18">
    <name type="scientific">Parachlamydia acanthamoebae</name>
    <dbReference type="NCBI Taxonomy" id="83552"/>
    <lineage>
        <taxon>Bacteria</taxon>
        <taxon>Pseudomonadati</taxon>
        <taxon>Chlamydiota</taxon>
        <taxon>Chlamydiia</taxon>
        <taxon>Parachlamydiales</taxon>
        <taxon>Parachlamydiaceae</taxon>
        <taxon>Parachlamydia</taxon>
    </lineage>
</organism>
<feature type="transmembrane region" description="Helical" evidence="15">
    <location>
        <begin position="117"/>
        <end position="136"/>
    </location>
</feature>
<dbReference type="SUPFAM" id="SSF81442">
    <property type="entry name" value="Cytochrome c oxidase subunit I-like"/>
    <property type="match status" value="1"/>
</dbReference>
<evidence type="ECO:0000256" key="2">
    <source>
        <dbReference type="ARBA" id="ARBA00009578"/>
    </source>
</evidence>
<dbReference type="NCBIfam" id="TIGR02843">
    <property type="entry name" value="CyoB"/>
    <property type="match status" value="1"/>
</dbReference>
<keyword evidence="5 14" id="KW-0349">Heme</keyword>
<dbReference type="AlphaFoldDB" id="A0A0C1EIV7"/>
<evidence type="ECO:0000256" key="10">
    <source>
        <dbReference type="ARBA" id="ARBA00022989"/>
    </source>
</evidence>
<feature type="transmembrane region" description="Helical" evidence="15">
    <location>
        <begin position="234"/>
        <end position="262"/>
    </location>
</feature>
<dbReference type="GO" id="GO:0046872">
    <property type="term" value="F:metal ion binding"/>
    <property type="evidence" value="ECO:0007669"/>
    <property type="project" value="UniProtKB-KW"/>
</dbReference>
<dbReference type="InterPro" id="IPR023615">
    <property type="entry name" value="Cyt_c_Oxase_su1_BS"/>
</dbReference>
<dbReference type="GO" id="GO:0004129">
    <property type="term" value="F:cytochrome-c oxidase activity"/>
    <property type="evidence" value="ECO:0007669"/>
    <property type="project" value="InterPro"/>
</dbReference>
<dbReference type="InterPro" id="IPR036927">
    <property type="entry name" value="Cyt_c_oxase-like_su1_sf"/>
</dbReference>
<evidence type="ECO:0000256" key="15">
    <source>
        <dbReference type="SAM" id="Phobius"/>
    </source>
</evidence>
<dbReference type="GO" id="GO:0022904">
    <property type="term" value="P:respiratory electron transport chain"/>
    <property type="evidence" value="ECO:0007669"/>
    <property type="project" value="TreeGrafter"/>
</dbReference>
<dbReference type="GO" id="GO:0015990">
    <property type="term" value="P:electron transport coupled proton transport"/>
    <property type="evidence" value="ECO:0007669"/>
    <property type="project" value="TreeGrafter"/>
</dbReference>
<feature type="transmembrane region" description="Helical" evidence="15">
    <location>
        <begin position="317"/>
        <end position="341"/>
    </location>
</feature>
<sequence length="664" mass="74708">MQREINSDMFGRLTLEAFHHEASQNAAVFGMIVSGIGIIAAITYTKSWKWLWDEWLTSVDPKRIGLMYIIVALLMFCKGFADALMMRLQQALSVGDAHGFISPEHFQEVFSSHGTTMIFFVGMGVVFGLLNLVIPLQIGARDVAFPFLNALSFWLFASGAMLTLVSLAIGKFSSAGWLAYPPLSGIEYSPDEGIDYWIWVVQISGVGTTLSGVNFLVTILTMRCPGMTFMKMPIFTWSALCSVVLVIFAFPILTATLAMLTLDRYLGMHFFTAGNGGNPMMYVNLIWAWGHPEVYILILPAFGIFSEVVPTFSEKRLFGYVSMVWALIFIAFLSFIVWLHHFFTMGASPKVNAFFAIMTMLIAIPTGVKIFNWLFTKFRGRVHFTSPMLWFFAFVLNFSVGGMTGILLSSPPVDFQVHNSLFLIAHFHGMVIGGLLFGFFSGFTYWFPKFTGFFLSETLNRYAFWCWFTGFLLAFMPLYMLGFMGATRRLDHYEASTGWHPLFVTVGIGALVILCGICIQIYGLFKSIAERKTNRDKTGDPWNGRTLEWSIPSPPPIYNFAITPRVNHRDPLWAIKRGEAPPQEKDYEDIYLPKNTPMGLYIGVLSLIFGFAMTWYISWLAIASLIGIVACVITRLSSEDEHEVITAAQVKQMEDAHLRELNAV</sequence>
<feature type="transmembrane region" description="Helical" evidence="15">
    <location>
        <begin position="502"/>
        <end position="525"/>
    </location>
</feature>
<protein>
    <submittedName>
        <fullName evidence="17">Ubiquinol oxidase subunit 1</fullName>
        <ecNumber evidence="17">1.10.3.-</ecNumber>
    </submittedName>
</protein>
<comment type="subcellular location">
    <subcellularLocation>
        <location evidence="1">Cell membrane</location>
        <topology evidence="1">Multi-pass membrane protein</topology>
    </subcellularLocation>
</comment>
<keyword evidence="8" id="KW-0479">Metal-binding</keyword>
<feature type="transmembrane region" description="Helical" evidence="15">
    <location>
        <begin position="282"/>
        <end position="305"/>
    </location>
</feature>
<feature type="transmembrane region" description="Helical" evidence="15">
    <location>
        <begin position="421"/>
        <end position="447"/>
    </location>
</feature>
<comment type="similarity">
    <text evidence="2 14">Belongs to the heme-copper respiratory oxidase family.</text>
</comment>
<name>A0A0C1EIV7_9BACT</name>
<keyword evidence="7 14" id="KW-0812">Transmembrane</keyword>
<dbReference type="EC" id="1.10.3.-" evidence="17"/>
<accession>A0A0C1EIV7</accession>
<comment type="caution">
    <text evidence="17">The sequence shown here is derived from an EMBL/GenBank/DDBJ whole genome shotgun (WGS) entry which is preliminary data.</text>
</comment>
<dbReference type="InterPro" id="IPR000883">
    <property type="entry name" value="Cyt_C_Oxase_1"/>
</dbReference>
<reference evidence="17 18" key="1">
    <citation type="journal article" date="2014" name="Mol. Biol. Evol.">
        <title>Massive expansion of Ubiquitination-related gene families within the Chlamydiae.</title>
        <authorList>
            <person name="Domman D."/>
            <person name="Collingro A."/>
            <person name="Lagkouvardos I."/>
            <person name="Gehre L."/>
            <person name="Weinmaier T."/>
            <person name="Rattei T."/>
            <person name="Subtil A."/>
            <person name="Horn M."/>
        </authorList>
    </citation>
    <scope>NUCLEOTIDE SEQUENCE [LARGE SCALE GENOMIC DNA]</scope>
    <source>
        <strain evidence="17 18">OEW1</strain>
    </source>
</reference>
<keyword evidence="6 14" id="KW-0679">Respiratory chain</keyword>
<dbReference type="PROSITE" id="PS00077">
    <property type="entry name" value="COX1_CUB"/>
    <property type="match status" value="1"/>
</dbReference>
<dbReference type="InterPro" id="IPR014207">
    <property type="entry name" value="Cyt_c_ubiqinol_oxidase_su1"/>
</dbReference>
<evidence type="ECO:0000256" key="13">
    <source>
        <dbReference type="ARBA" id="ARBA00023136"/>
    </source>
</evidence>
<dbReference type="CDD" id="cd01662">
    <property type="entry name" value="Ubiquinol_Oxidase_I"/>
    <property type="match status" value="1"/>
</dbReference>